<protein>
    <submittedName>
        <fullName evidence="1">Uncharacterized protein</fullName>
    </submittedName>
</protein>
<keyword evidence="4" id="KW-1185">Reference proteome</keyword>
<dbReference type="Proteomes" id="UP000004982">
    <property type="component" value="Unassembled WGS sequence"/>
</dbReference>
<dbReference type="Proteomes" id="UP000829455">
    <property type="component" value="Chromosome"/>
</dbReference>
<organism evidence="1 3">
    <name type="scientific">Neisseria macacae ATCC 33926</name>
    <dbReference type="NCBI Taxonomy" id="997348"/>
    <lineage>
        <taxon>Bacteria</taxon>
        <taxon>Pseudomonadati</taxon>
        <taxon>Pseudomonadota</taxon>
        <taxon>Betaproteobacteria</taxon>
        <taxon>Neisseriales</taxon>
        <taxon>Neisseriaceae</taxon>
        <taxon>Neisseria</taxon>
    </lineage>
</organism>
<reference evidence="2 4" key="2">
    <citation type="submission" date="2022-03" db="EMBL/GenBank/DDBJ databases">
        <title>Genome sequencing of Neisseria macacae.</title>
        <authorList>
            <person name="Baek M.-G."/>
        </authorList>
    </citation>
    <scope>NUCLEOTIDE SEQUENCE [LARGE SCALE GENOMIC DNA]</scope>
    <source>
        <strain evidence="2 4">ATCC 33926</strain>
    </source>
</reference>
<evidence type="ECO:0000313" key="2">
    <source>
        <dbReference type="EMBL" id="UNV84246.1"/>
    </source>
</evidence>
<proteinExistence type="predicted"/>
<dbReference type="EMBL" id="AFQE01000049">
    <property type="protein sequence ID" value="EGQ77395.1"/>
    <property type="molecule type" value="Genomic_DNA"/>
</dbReference>
<evidence type="ECO:0000313" key="3">
    <source>
        <dbReference type="Proteomes" id="UP000004982"/>
    </source>
</evidence>
<name>A0AA36UK09_9NEIS</name>
<reference evidence="1 3" key="1">
    <citation type="submission" date="2011-05" db="EMBL/GenBank/DDBJ databases">
        <authorList>
            <person name="Muzny D."/>
            <person name="Qin X."/>
            <person name="Deng J."/>
            <person name="Jiang H."/>
            <person name="Liu Y."/>
            <person name="Qu J."/>
            <person name="Song X.-Z."/>
            <person name="Zhang L."/>
            <person name="Thornton R."/>
            <person name="Coyle M."/>
            <person name="Francisco L."/>
            <person name="Jackson L."/>
            <person name="Javaid M."/>
            <person name="Korchina V."/>
            <person name="Kovar C."/>
            <person name="Mata R."/>
            <person name="Mathew T."/>
            <person name="Ngo R."/>
            <person name="Nguyen L."/>
            <person name="Nguyen N."/>
            <person name="Okwuonu G."/>
            <person name="Ongeri F."/>
            <person name="Pham C."/>
            <person name="Simmons D."/>
            <person name="Wilczek-Boney K."/>
            <person name="Hale W."/>
            <person name="Jakkamsetti A."/>
            <person name="Pham P."/>
            <person name="Ruth R."/>
            <person name="San Lucas F."/>
            <person name="Warren J."/>
            <person name="Zhang J."/>
            <person name="Zhao Z."/>
            <person name="Zhou C."/>
            <person name="Zhu D."/>
            <person name="Lee S."/>
            <person name="Bess C."/>
            <person name="Blankenburg K."/>
            <person name="Forbes L."/>
            <person name="Fu Q."/>
            <person name="Gubbala S."/>
            <person name="Hirani K."/>
            <person name="Jayaseelan J.C."/>
            <person name="Lara F."/>
            <person name="Munidasa M."/>
            <person name="Palculict T."/>
            <person name="Patil S."/>
            <person name="Pu L.-L."/>
            <person name="Saada N."/>
            <person name="Tang L."/>
            <person name="Weissenberger G."/>
            <person name="Zhu Y."/>
            <person name="Hemphill L."/>
            <person name="Shang Y."/>
            <person name="Youmans B."/>
            <person name="Ayvaz T."/>
            <person name="Ross M."/>
            <person name="Santibanez J."/>
            <person name="Aqrawi P."/>
            <person name="Gross S."/>
            <person name="Joshi V."/>
            <person name="Fowler G."/>
            <person name="Nazareth L."/>
            <person name="Reid J."/>
            <person name="Worley K."/>
            <person name="Petrosino J."/>
            <person name="Highlander S."/>
            <person name="Gibbs R."/>
        </authorList>
    </citation>
    <scope>NUCLEOTIDE SEQUENCE [LARGE SCALE GENOMIC DNA]</scope>
    <source>
        <strain evidence="1 3">ATCC 33926</strain>
    </source>
</reference>
<dbReference type="AlphaFoldDB" id="A0AA36UK09"/>
<dbReference type="RefSeq" id="WP_003777559.1">
    <property type="nucleotide sequence ID" value="NZ_CP094241.1"/>
</dbReference>
<sequence>MERCRKRLIELSGTGKHAPQGRLKTFQTTLKPRRSKVLPLIAVLTGIRRKYGATRNAGNSQKRRPITNVV</sequence>
<dbReference type="EMBL" id="CP094241">
    <property type="protein sequence ID" value="UNV84246.1"/>
    <property type="molecule type" value="Genomic_DNA"/>
</dbReference>
<evidence type="ECO:0000313" key="1">
    <source>
        <dbReference type="EMBL" id="EGQ77395.1"/>
    </source>
</evidence>
<evidence type="ECO:0000313" key="4">
    <source>
        <dbReference type="Proteomes" id="UP000829455"/>
    </source>
</evidence>
<accession>A0AA36UK09</accession>
<gene>
    <name evidence="1" type="ORF">HMPREF9418_1079</name>
    <name evidence="2" type="ORF">MON40_09525</name>
</gene>